<dbReference type="InterPro" id="IPR057326">
    <property type="entry name" value="KR_dom"/>
</dbReference>
<dbReference type="InterPro" id="IPR036291">
    <property type="entry name" value="NAD(P)-bd_dom_sf"/>
</dbReference>
<sequence>MTTPLVLIAGGSSAAGIAVANELLGTGMRVLTVGSDAGRISAAAQLTAGAVPLVCDLADPAAVAELAASVHTDFGPVDGLIHLVGGWRGGADLAAQSDTDWDVLHASVLRTLRNTSKAFFADLATSPVGRLAIVSSSSVTAPTAGNANYAAIKAAAETWVQAVAQGFEAEAATGGTPIASAAVVLVVKALVDDSMRARSPERKFPGFTDVGLLGRTVAELFSTDASELNGARIILN</sequence>
<dbReference type="Proteomes" id="UP000237061">
    <property type="component" value="Unassembled WGS sequence"/>
</dbReference>
<evidence type="ECO:0000256" key="1">
    <source>
        <dbReference type="ARBA" id="ARBA00006484"/>
    </source>
</evidence>
<feature type="domain" description="Ketoreductase" evidence="2">
    <location>
        <begin position="4"/>
        <end position="194"/>
    </location>
</feature>
<proteinExistence type="inferred from homology"/>
<accession>A0A2S3ZVE3</accession>
<dbReference type="CDD" id="cd05233">
    <property type="entry name" value="SDR_c"/>
    <property type="match status" value="1"/>
</dbReference>
<dbReference type="PANTHER" id="PTHR42879">
    <property type="entry name" value="3-OXOACYL-(ACYL-CARRIER-PROTEIN) REDUCTASE"/>
    <property type="match status" value="1"/>
</dbReference>
<dbReference type="Gene3D" id="3.40.50.720">
    <property type="entry name" value="NAD(P)-binding Rossmann-like Domain"/>
    <property type="match status" value="1"/>
</dbReference>
<comment type="similarity">
    <text evidence="1">Belongs to the short-chain dehydrogenases/reductases (SDR) family.</text>
</comment>
<evidence type="ECO:0000313" key="4">
    <source>
        <dbReference type="Proteomes" id="UP000237061"/>
    </source>
</evidence>
<gene>
    <name evidence="3" type="ORF">CVS27_12015</name>
</gene>
<dbReference type="RefSeq" id="WP_103465969.1">
    <property type="nucleotide sequence ID" value="NZ_PPXC01000008.1"/>
</dbReference>
<organism evidence="3 4">
    <name type="scientific">Arthrobacter glacialis</name>
    <dbReference type="NCBI Taxonomy" id="1664"/>
    <lineage>
        <taxon>Bacteria</taxon>
        <taxon>Bacillati</taxon>
        <taxon>Actinomycetota</taxon>
        <taxon>Actinomycetes</taxon>
        <taxon>Micrococcales</taxon>
        <taxon>Micrococcaceae</taxon>
        <taxon>Arthrobacter</taxon>
    </lineage>
</organism>
<dbReference type="SMART" id="SM00822">
    <property type="entry name" value="PKS_KR"/>
    <property type="match status" value="1"/>
</dbReference>
<evidence type="ECO:0000259" key="2">
    <source>
        <dbReference type="SMART" id="SM00822"/>
    </source>
</evidence>
<protein>
    <submittedName>
        <fullName evidence="3">Oxidoreductase</fullName>
    </submittedName>
</protein>
<dbReference type="EMBL" id="PPXC01000008">
    <property type="protein sequence ID" value="POH73225.1"/>
    <property type="molecule type" value="Genomic_DNA"/>
</dbReference>
<dbReference type="SUPFAM" id="SSF51735">
    <property type="entry name" value="NAD(P)-binding Rossmann-fold domains"/>
    <property type="match status" value="1"/>
</dbReference>
<dbReference type="AlphaFoldDB" id="A0A2S3ZVE3"/>
<reference evidence="3 4" key="1">
    <citation type="submission" date="2018-01" db="EMBL/GenBank/DDBJ databases">
        <title>Arthrobacter sp. nov., from glaciers in China.</title>
        <authorList>
            <person name="Liu Q."/>
            <person name="Xin Y.-H."/>
        </authorList>
    </citation>
    <scope>NUCLEOTIDE SEQUENCE [LARGE SCALE GENOMIC DNA]</scope>
    <source>
        <strain evidence="3 4">HLT2-12-2</strain>
    </source>
</reference>
<keyword evidence="4" id="KW-1185">Reference proteome</keyword>
<name>A0A2S3ZVE3_ARTGL</name>
<evidence type="ECO:0000313" key="3">
    <source>
        <dbReference type="EMBL" id="POH73225.1"/>
    </source>
</evidence>
<dbReference type="Pfam" id="PF00106">
    <property type="entry name" value="adh_short"/>
    <property type="match status" value="1"/>
</dbReference>
<dbReference type="InterPro" id="IPR002347">
    <property type="entry name" value="SDR_fam"/>
</dbReference>
<comment type="caution">
    <text evidence="3">The sequence shown here is derived from an EMBL/GenBank/DDBJ whole genome shotgun (WGS) entry which is preliminary data.</text>
</comment>
<dbReference type="InterPro" id="IPR050259">
    <property type="entry name" value="SDR"/>
</dbReference>
<dbReference type="PANTHER" id="PTHR42879:SF2">
    <property type="entry name" value="3-OXOACYL-[ACYL-CARRIER-PROTEIN] REDUCTASE FABG"/>
    <property type="match status" value="1"/>
</dbReference>